<name>A0A076YM70_9CAUD</name>
<feature type="transmembrane region" description="Helical" evidence="1">
    <location>
        <begin position="12"/>
        <end position="29"/>
    </location>
</feature>
<protein>
    <submittedName>
        <fullName evidence="2">Uncharacterized protein</fullName>
    </submittedName>
</protein>
<dbReference type="KEGG" id="vg:22109852"/>
<dbReference type="PROSITE" id="PS51257">
    <property type="entry name" value="PROKAR_LIPOPROTEIN"/>
    <property type="match status" value="1"/>
</dbReference>
<evidence type="ECO:0000256" key="1">
    <source>
        <dbReference type="SAM" id="Phobius"/>
    </source>
</evidence>
<proteinExistence type="predicted"/>
<dbReference type="Proteomes" id="UP000201609">
    <property type="component" value="Segment"/>
</dbReference>
<keyword evidence="3" id="KW-1185">Reference proteome</keyword>
<keyword evidence="1" id="KW-1133">Transmembrane helix</keyword>
<keyword evidence="1" id="KW-0472">Membrane</keyword>
<reference evidence="2 3" key="1">
    <citation type="submission" date="2014-07" db="EMBL/GenBank/DDBJ databases">
        <title>Genomic characterization of two T7-like Mesorhizobium loti phages vB_MloP_Lo5R7ANS and vB_MloP_Cp1R7ANS-C2.</title>
        <authorList>
            <person name="Halmillawewa A.P."/>
            <person name="Perry B."/>
            <person name="Gavard R."/>
            <person name="Yost C.K."/>
            <person name="Hynes M.F."/>
        </authorList>
    </citation>
    <scope>NUCLEOTIDE SEQUENCE [LARGE SCALE GENOMIC DNA]</scope>
</reference>
<sequence>MIRSKRRTSKFWLAVTLALSFIALFSCIYRGLETAAVGITVMIPAVYGAYVGVGHMDFRQAISNIQQEPYG</sequence>
<evidence type="ECO:0000313" key="2">
    <source>
        <dbReference type="EMBL" id="AIK68515.1"/>
    </source>
</evidence>
<gene>
    <name evidence="2" type="ORF">Lo5R7ANS_45</name>
</gene>
<organism evidence="2 3">
    <name type="scientific">Mesorhizobium phage vB_MloP_Lo5R7ANS</name>
    <dbReference type="NCBI Taxonomy" id="1527771"/>
    <lineage>
        <taxon>Viruses</taxon>
        <taxon>Duplodnaviria</taxon>
        <taxon>Heunggongvirae</taxon>
        <taxon>Uroviricota</taxon>
        <taxon>Caudoviricetes</taxon>
        <taxon>Autographivirales</taxon>
        <taxon>Pairvirus</taxon>
        <taxon>Pairvirus Lo5R7ANS</taxon>
    </lineage>
</organism>
<evidence type="ECO:0000313" key="3">
    <source>
        <dbReference type="Proteomes" id="UP000201609"/>
    </source>
</evidence>
<keyword evidence="1" id="KW-0812">Transmembrane</keyword>
<feature type="transmembrane region" description="Helical" evidence="1">
    <location>
        <begin position="35"/>
        <end position="53"/>
    </location>
</feature>
<dbReference type="EMBL" id="KM199771">
    <property type="protein sequence ID" value="AIK68515.1"/>
    <property type="molecule type" value="Genomic_DNA"/>
</dbReference>
<accession>A0A076YM70</accession>
<dbReference type="RefSeq" id="YP_009100092.1">
    <property type="nucleotide sequence ID" value="NC_025431.1"/>
</dbReference>
<dbReference type="GeneID" id="22109852"/>